<evidence type="ECO:0000256" key="6">
    <source>
        <dbReference type="ARBA" id="ARBA00023136"/>
    </source>
</evidence>
<organism evidence="13 14">
    <name type="scientific">Otolemur garnettii</name>
    <name type="common">Small-eared galago</name>
    <name type="synonym">Garnett's greater bushbaby</name>
    <dbReference type="NCBI Taxonomy" id="30611"/>
    <lineage>
        <taxon>Eukaryota</taxon>
        <taxon>Metazoa</taxon>
        <taxon>Chordata</taxon>
        <taxon>Craniata</taxon>
        <taxon>Vertebrata</taxon>
        <taxon>Euteleostomi</taxon>
        <taxon>Mammalia</taxon>
        <taxon>Eutheria</taxon>
        <taxon>Euarchontoglires</taxon>
        <taxon>Primates</taxon>
        <taxon>Strepsirrhini</taxon>
        <taxon>Lorisiformes</taxon>
        <taxon>Galagidae</taxon>
        <taxon>Otolemur</taxon>
    </lineage>
</organism>
<evidence type="ECO:0000256" key="11">
    <source>
        <dbReference type="SAM" id="Phobius"/>
    </source>
</evidence>
<dbReference type="CDD" id="cd03593">
    <property type="entry name" value="CLECT_NK_receptors_like"/>
    <property type="match status" value="1"/>
</dbReference>
<reference evidence="13" key="3">
    <citation type="submission" date="2025-09" db="UniProtKB">
        <authorList>
            <consortium name="Ensembl"/>
        </authorList>
    </citation>
    <scope>IDENTIFICATION</scope>
</reference>
<evidence type="ECO:0000256" key="4">
    <source>
        <dbReference type="ARBA" id="ARBA00022968"/>
    </source>
</evidence>
<keyword evidence="2 11" id="KW-0812">Transmembrane</keyword>
<dbReference type="eggNOG" id="KOG4297">
    <property type="taxonomic scope" value="Eukaryota"/>
</dbReference>
<dbReference type="PANTHER" id="PTHR22800">
    <property type="entry name" value="C-TYPE LECTIN PROTEINS"/>
    <property type="match status" value="1"/>
</dbReference>
<dbReference type="AlphaFoldDB" id="H0XFN8"/>
<keyword evidence="7" id="KW-0675">Receptor</keyword>
<evidence type="ECO:0000259" key="12">
    <source>
        <dbReference type="PROSITE" id="PS50041"/>
    </source>
</evidence>
<feature type="transmembrane region" description="Helical" evidence="11">
    <location>
        <begin position="12"/>
        <end position="33"/>
    </location>
</feature>
<dbReference type="HOGENOM" id="CLU_049894_9_3_1"/>
<reference evidence="14" key="1">
    <citation type="submission" date="2011-03" db="EMBL/GenBank/DDBJ databases">
        <title>Version 3 of the genome sequence of Otolemur garnettii (Bushbaby).</title>
        <authorList>
            <consortium name="The Broad Institute Genome Sequencing Platform"/>
            <person name="Di Palma F."/>
            <person name="Johnson J."/>
            <person name="Lander E.S."/>
            <person name="Lindblad-Toh K."/>
            <person name="Jaffe D.B."/>
            <person name="Gnerre S."/>
            <person name="MacCallum I."/>
            <person name="Przybylski D."/>
            <person name="Ribeiro F.J."/>
            <person name="Burton J.N."/>
            <person name="Walker B.J."/>
            <person name="Sharpe T."/>
            <person name="Hall G."/>
        </authorList>
    </citation>
    <scope>NUCLEOTIDE SEQUENCE [LARGE SCALE GENOMIC DNA]</scope>
</reference>
<dbReference type="OMA" id="CERENHY"/>
<keyword evidence="4" id="KW-0735">Signal-anchor</keyword>
<name>H0XFN8_OTOGA</name>
<keyword evidence="3" id="KW-0430">Lectin</keyword>
<dbReference type="InterPro" id="IPR016187">
    <property type="entry name" value="CTDL_fold"/>
</dbReference>
<keyword evidence="14" id="KW-1185">Reference proteome</keyword>
<evidence type="ECO:0000256" key="9">
    <source>
        <dbReference type="ARBA" id="ARBA00041193"/>
    </source>
</evidence>
<evidence type="ECO:0000256" key="1">
    <source>
        <dbReference type="ARBA" id="ARBA00004401"/>
    </source>
</evidence>
<feature type="domain" description="C-type lectin" evidence="12">
    <location>
        <begin position="68"/>
        <end position="175"/>
    </location>
</feature>
<evidence type="ECO:0000256" key="5">
    <source>
        <dbReference type="ARBA" id="ARBA00022989"/>
    </source>
</evidence>
<sequence length="185" mass="21557">STVFQTTQWRLISGTLGLICLLLAATLGILLIISFTKPHNDSTIFPGPNKELQEASDCWYCPEKWVGYKCNCYFISTEEKTWKESRKFCVSQNSSLLPLENEDELDFMPYNQNFYWIGLIYDEEHAAWFWEDGSSFSRDLFPLIKLSDTKKCILYCATKSSIDESCEKKNRYICKRQLISVKCFI</sequence>
<protein>
    <recommendedName>
        <fullName evidence="9">Natural killer cells antigen CD94</fullName>
    </recommendedName>
    <alternativeName>
        <fullName evidence="10">Killer cell lectin-like receptor subfamily D member 1</fullName>
    </alternativeName>
</protein>
<dbReference type="GO" id="GO:0045954">
    <property type="term" value="P:positive regulation of natural killer cell mediated cytotoxicity"/>
    <property type="evidence" value="ECO:0007669"/>
    <property type="project" value="TreeGrafter"/>
</dbReference>
<dbReference type="PROSITE" id="PS50041">
    <property type="entry name" value="C_TYPE_LECTIN_2"/>
    <property type="match status" value="1"/>
</dbReference>
<dbReference type="Ensembl" id="ENSOGAT00000016580.2">
    <property type="protein sequence ID" value="ENSOGAP00000014837.2"/>
    <property type="gene ID" value="ENSOGAG00000016577.2"/>
</dbReference>
<dbReference type="GeneTree" id="ENSGT00940000160107"/>
<dbReference type="SUPFAM" id="SSF56436">
    <property type="entry name" value="C-type lectin-like"/>
    <property type="match status" value="1"/>
</dbReference>
<evidence type="ECO:0000256" key="2">
    <source>
        <dbReference type="ARBA" id="ARBA00022692"/>
    </source>
</evidence>
<dbReference type="InterPro" id="IPR033992">
    <property type="entry name" value="NKR-like_CTLD"/>
</dbReference>
<dbReference type="InterPro" id="IPR001304">
    <property type="entry name" value="C-type_lectin-like"/>
</dbReference>
<dbReference type="FunCoup" id="H0XFN8">
    <property type="interactions" value="188"/>
</dbReference>
<keyword evidence="5 11" id="KW-1133">Transmembrane helix</keyword>
<comment type="subcellular location">
    <subcellularLocation>
        <location evidence="1">Cell membrane</location>
        <topology evidence="1">Single-pass type II membrane protein</topology>
    </subcellularLocation>
</comment>
<dbReference type="InterPro" id="IPR050919">
    <property type="entry name" value="NKG2/CD94_NK_receptors"/>
</dbReference>
<dbReference type="EMBL" id="AAQR03185243">
    <property type="status" value="NOT_ANNOTATED_CDS"/>
    <property type="molecule type" value="Genomic_DNA"/>
</dbReference>
<evidence type="ECO:0000313" key="13">
    <source>
        <dbReference type="Ensembl" id="ENSOGAP00000014837.2"/>
    </source>
</evidence>
<dbReference type="Proteomes" id="UP000005225">
    <property type="component" value="Unassembled WGS sequence"/>
</dbReference>
<dbReference type="Pfam" id="PF00059">
    <property type="entry name" value="Lectin_C"/>
    <property type="match status" value="1"/>
</dbReference>
<evidence type="ECO:0000256" key="3">
    <source>
        <dbReference type="ARBA" id="ARBA00022734"/>
    </source>
</evidence>
<dbReference type="Gene3D" id="3.10.100.10">
    <property type="entry name" value="Mannose-Binding Protein A, subunit A"/>
    <property type="match status" value="1"/>
</dbReference>
<dbReference type="STRING" id="30611.ENSOGAP00000014837"/>
<keyword evidence="6 11" id="KW-0472">Membrane</keyword>
<dbReference type="InParanoid" id="H0XFN8"/>
<evidence type="ECO:0000256" key="7">
    <source>
        <dbReference type="ARBA" id="ARBA00023170"/>
    </source>
</evidence>
<keyword evidence="8" id="KW-0325">Glycoprotein</keyword>
<reference evidence="13" key="2">
    <citation type="submission" date="2025-08" db="UniProtKB">
        <authorList>
            <consortium name="Ensembl"/>
        </authorList>
    </citation>
    <scope>IDENTIFICATION</scope>
</reference>
<dbReference type="SMART" id="SM00034">
    <property type="entry name" value="CLECT"/>
    <property type="match status" value="1"/>
</dbReference>
<dbReference type="EMBL" id="AAQR03185244">
    <property type="status" value="NOT_ANNOTATED_CDS"/>
    <property type="molecule type" value="Genomic_DNA"/>
</dbReference>
<evidence type="ECO:0000256" key="10">
    <source>
        <dbReference type="ARBA" id="ARBA00041489"/>
    </source>
</evidence>
<dbReference type="GO" id="GO:0030246">
    <property type="term" value="F:carbohydrate binding"/>
    <property type="evidence" value="ECO:0007669"/>
    <property type="project" value="UniProtKB-KW"/>
</dbReference>
<proteinExistence type="predicted"/>
<evidence type="ECO:0000256" key="8">
    <source>
        <dbReference type="ARBA" id="ARBA00023180"/>
    </source>
</evidence>
<dbReference type="GO" id="GO:0002223">
    <property type="term" value="P:stimulatory C-type lectin receptor signaling pathway"/>
    <property type="evidence" value="ECO:0007669"/>
    <property type="project" value="TreeGrafter"/>
</dbReference>
<evidence type="ECO:0000313" key="14">
    <source>
        <dbReference type="Proteomes" id="UP000005225"/>
    </source>
</evidence>
<dbReference type="InterPro" id="IPR016186">
    <property type="entry name" value="C-type_lectin-like/link_sf"/>
</dbReference>
<dbReference type="GO" id="GO:0005886">
    <property type="term" value="C:plasma membrane"/>
    <property type="evidence" value="ECO:0007669"/>
    <property type="project" value="UniProtKB-SubCell"/>
</dbReference>
<accession>H0XFN8</accession>
<dbReference type="PANTHER" id="PTHR22800:SF252">
    <property type="entry name" value="NATURAL KILLER CELLS ANTIGEN CD94"/>
    <property type="match status" value="1"/>
</dbReference>